<evidence type="ECO:0000313" key="13">
    <source>
        <dbReference type="EMBL" id="HIR65785.1"/>
    </source>
</evidence>
<evidence type="ECO:0000256" key="3">
    <source>
        <dbReference type="ARBA" id="ARBA00022670"/>
    </source>
</evidence>
<evidence type="ECO:0000256" key="10">
    <source>
        <dbReference type="RuleBase" id="RU000594"/>
    </source>
</evidence>
<accession>A0A9D1E3L9</accession>
<feature type="active site" evidence="9">
    <location>
        <position position="140"/>
    </location>
</feature>
<dbReference type="EC" id="3.4.23.36" evidence="9"/>
<evidence type="ECO:0000256" key="6">
    <source>
        <dbReference type="ARBA" id="ARBA00022801"/>
    </source>
</evidence>
<name>A0A9D1E3L9_9BACT</name>
<gene>
    <name evidence="9 13" type="primary">lspA</name>
    <name evidence="13" type="ORF">IAC95_02735</name>
</gene>
<dbReference type="GO" id="GO:0006508">
    <property type="term" value="P:proteolysis"/>
    <property type="evidence" value="ECO:0007669"/>
    <property type="project" value="UniProtKB-KW"/>
</dbReference>
<keyword evidence="4 9" id="KW-0812">Transmembrane</keyword>
<feature type="region of interest" description="Disordered" evidence="12">
    <location>
        <begin position="203"/>
        <end position="253"/>
    </location>
</feature>
<organism evidence="13 14">
    <name type="scientific">Candidatus Fimimonas gallinarum</name>
    <dbReference type="NCBI Taxonomy" id="2840821"/>
    <lineage>
        <taxon>Bacteria</taxon>
        <taxon>Pseudomonadati</taxon>
        <taxon>Myxococcota</taxon>
        <taxon>Myxococcia</taxon>
        <taxon>Myxococcales</taxon>
        <taxon>Cystobacterineae</taxon>
        <taxon>Myxococcaceae</taxon>
        <taxon>Myxococcaceae incertae sedis</taxon>
        <taxon>Candidatus Fimimonas</taxon>
    </lineage>
</organism>
<dbReference type="EMBL" id="DVHL01000023">
    <property type="protein sequence ID" value="HIR65785.1"/>
    <property type="molecule type" value="Genomic_DNA"/>
</dbReference>
<dbReference type="Pfam" id="PF01252">
    <property type="entry name" value="Peptidase_A8"/>
    <property type="match status" value="1"/>
</dbReference>
<evidence type="ECO:0000256" key="12">
    <source>
        <dbReference type="SAM" id="MobiDB-lite"/>
    </source>
</evidence>
<sequence length="253" mass="27361">MKHKKSKTLTKGVFVAVYLAVIAVCIALDQLTKQLIFENLLHATPGESVNVLGKFLRFYAVYNEGASFGMGKSDAANIVFFIITVLGTPVFCFMLWRSRTRSVCGQVGFAFIVGGTIGNAIDRAFVQTDAGKFFSGKVRDFISFSIFPPIFNIADSFLVIGTLLAVVAILFADSDALFAPSARKAQEDAQGANQSCCLPQTEDNCVDGEQSRNAAENHSATEMQGDVASEQPTTEKSENATDNGKKGEKDENR</sequence>
<protein>
    <recommendedName>
        <fullName evidence="9">Lipoprotein signal peptidase</fullName>
        <ecNumber evidence="9">3.4.23.36</ecNumber>
    </recommendedName>
    <alternativeName>
        <fullName evidence="9">Prolipoprotein signal peptidase</fullName>
    </alternativeName>
    <alternativeName>
        <fullName evidence="9">Signal peptidase II</fullName>
        <shortName evidence="9">SPase II</shortName>
    </alternativeName>
</protein>
<comment type="caution">
    <text evidence="13">The sequence shown here is derived from an EMBL/GenBank/DDBJ whole genome shotgun (WGS) entry which is preliminary data.</text>
</comment>
<evidence type="ECO:0000256" key="11">
    <source>
        <dbReference type="RuleBase" id="RU004181"/>
    </source>
</evidence>
<evidence type="ECO:0000256" key="9">
    <source>
        <dbReference type="HAMAP-Rule" id="MF_00161"/>
    </source>
</evidence>
<feature type="compositionally biased region" description="Polar residues" evidence="12">
    <location>
        <begin position="211"/>
        <end position="222"/>
    </location>
</feature>
<keyword evidence="3 9" id="KW-0645">Protease</keyword>
<comment type="similarity">
    <text evidence="1 9 11">Belongs to the peptidase A8 family.</text>
</comment>
<dbReference type="GO" id="GO:0004190">
    <property type="term" value="F:aspartic-type endopeptidase activity"/>
    <property type="evidence" value="ECO:0007669"/>
    <property type="project" value="UniProtKB-UniRule"/>
</dbReference>
<evidence type="ECO:0000313" key="14">
    <source>
        <dbReference type="Proteomes" id="UP000824200"/>
    </source>
</evidence>
<evidence type="ECO:0000256" key="5">
    <source>
        <dbReference type="ARBA" id="ARBA00022750"/>
    </source>
</evidence>
<evidence type="ECO:0000256" key="4">
    <source>
        <dbReference type="ARBA" id="ARBA00022692"/>
    </source>
</evidence>
<comment type="function">
    <text evidence="9 10">This protein specifically catalyzes the removal of signal peptides from prolipoproteins.</text>
</comment>
<keyword evidence="6 9" id="KW-0378">Hydrolase</keyword>
<keyword evidence="5 9" id="KW-0064">Aspartyl protease</keyword>
<dbReference type="PROSITE" id="PS00855">
    <property type="entry name" value="SPASE_II"/>
    <property type="match status" value="1"/>
</dbReference>
<dbReference type="AlphaFoldDB" id="A0A9D1E3L9"/>
<keyword evidence="2 9" id="KW-1003">Cell membrane</keyword>
<proteinExistence type="inferred from homology"/>
<dbReference type="GO" id="GO:0005886">
    <property type="term" value="C:plasma membrane"/>
    <property type="evidence" value="ECO:0007669"/>
    <property type="project" value="UniProtKB-SubCell"/>
</dbReference>
<dbReference type="HAMAP" id="MF_00161">
    <property type="entry name" value="LspA"/>
    <property type="match status" value="1"/>
</dbReference>
<feature type="transmembrane region" description="Helical" evidence="9">
    <location>
        <begin position="12"/>
        <end position="31"/>
    </location>
</feature>
<keyword evidence="7 9" id="KW-1133">Transmembrane helix</keyword>
<keyword evidence="8 9" id="KW-0472">Membrane</keyword>
<evidence type="ECO:0000256" key="1">
    <source>
        <dbReference type="ARBA" id="ARBA00006139"/>
    </source>
</evidence>
<evidence type="ECO:0000256" key="2">
    <source>
        <dbReference type="ARBA" id="ARBA00022475"/>
    </source>
</evidence>
<feature type="transmembrane region" description="Helical" evidence="9">
    <location>
        <begin position="141"/>
        <end position="171"/>
    </location>
</feature>
<feature type="transmembrane region" description="Helical" evidence="9">
    <location>
        <begin position="103"/>
        <end position="121"/>
    </location>
</feature>
<reference evidence="13" key="1">
    <citation type="submission" date="2020-10" db="EMBL/GenBank/DDBJ databases">
        <authorList>
            <person name="Gilroy R."/>
        </authorList>
    </citation>
    <scope>NUCLEOTIDE SEQUENCE</scope>
    <source>
        <strain evidence="13">CHK121-14286</strain>
    </source>
</reference>
<dbReference type="Proteomes" id="UP000824200">
    <property type="component" value="Unassembled WGS sequence"/>
</dbReference>
<reference evidence="13" key="2">
    <citation type="journal article" date="2021" name="PeerJ">
        <title>Extensive microbial diversity within the chicken gut microbiome revealed by metagenomics and culture.</title>
        <authorList>
            <person name="Gilroy R."/>
            <person name="Ravi A."/>
            <person name="Getino M."/>
            <person name="Pursley I."/>
            <person name="Horton D.L."/>
            <person name="Alikhan N.F."/>
            <person name="Baker D."/>
            <person name="Gharbi K."/>
            <person name="Hall N."/>
            <person name="Watson M."/>
            <person name="Adriaenssens E.M."/>
            <person name="Foster-Nyarko E."/>
            <person name="Jarju S."/>
            <person name="Secka A."/>
            <person name="Antonio M."/>
            <person name="Oren A."/>
            <person name="Chaudhuri R.R."/>
            <person name="La Ragione R."/>
            <person name="Hildebrand F."/>
            <person name="Pallen M.J."/>
        </authorList>
    </citation>
    <scope>NUCLEOTIDE SEQUENCE</scope>
    <source>
        <strain evidence="13">CHK121-14286</strain>
    </source>
</reference>
<comment type="subcellular location">
    <subcellularLocation>
        <location evidence="9">Cell membrane</location>
        <topology evidence="9">Multi-pass membrane protein</topology>
    </subcellularLocation>
</comment>
<dbReference type="InterPro" id="IPR001872">
    <property type="entry name" value="Peptidase_A8"/>
</dbReference>
<dbReference type="NCBIfam" id="TIGR00077">
    <property type="entry name" value="lspA"/>
    <property type="match status" value="1"/>
</dbReference>
<dbReference type="PRINTS" id="PR00781">
    <property type="entry name" value="LIPOSIGPTASE"/>
</dbReference>
<comment type="catalytic activity">
    <reaction evidence="9 10">
        <text>Release of signal peptides from bacterial membrane prolipoproteins. Hydrolyzes -Xaa-Yaa-Zaa-|-(S,diacylglyceryl)Cys-, in which Xaa is hydrophobic (preferably Leu), and Yaa (Ala or Ser) and Zaa (Gly or Ala) have small, neutral side chains.</text>
        <dbReference type="EC" id="3.4.23.36"/>
    </reaction>
</comment>
<comment type="pathway">
    <text evidence="9">Protein modification; lipoprotein biosynthesis (signal peptide cleavage).</text>
</comment>
<evidence type="ECO:0000256" key="8">
    <source>
        <dbReference type="ARBA" id="ARBA00023136"/>
    </source>
</evidence>
<feature type="active site" evidence="9">
    <location>
        <position position="155"/>
    </location>
</feature>
<evidence type="ECO:0000256" key="7">
    <source>
        <dbReference type="ARBA" id="ARBA00022989"/>
    </source>
</evidence>
<feature type="compositionally biased region" description="Basic and acidic residues" evidence="12">
    <location>
        <begin position="233"/>
        <end position="253"/>
    </location>
</feature>
<feature type="transmembrane region" description="Helical" evidence="9">
    <location>
        <begin position="75"/>
        <end position="96"/>
    </location>
</feature>
<dbReference type="PANTHER" id="PTHR33695">
    <property type="entry name" value="LIPOPROTEIN SIGNAL PEPTIDASE"/>
    <property type="match status" value="1"/>
</dbReference>
<dbReference type="PANTHER" id="PTHR33695:SF1">
    <property type="entry name" value="LIPOPROTEIN SIGNAL PEPTIDASE"/>
    <property type="match status" value="1"/>
</dbReference>